<keyword evidence="3" id="KW-1133">Transmembrane helix</keyword>
<dbReference type="InterPro" id="IPR036388">
    <property type="entry name" value="WH-like_DNA-bd_sf"/>
</dbReference>
<reference evidence="5 6" key="1">
    <citation type="submission" date="2021-11" db="EMBL/GenBank/DDBJ databases">
        <title>Aliifidinibius sp. nov., a new bacterium isolated from saline soil.</title>
        <authorList>
            <person name="Galisteo C."/>
            <person name="De La Haba R."/>
            <person name="Sanchez-Porro C."/>
            <person name="Ventosa A."/>
        </authorList>
    </citation>
    <scope>NUCLEOTIDE SEQUENCE [LARGE SCALE GENOMIC DNA]</scope>
    <source>
        <strain evidence="5 6">KACC 190600</strain>
    </source>
</reference>
<evidence type="ECO:0000313" key="5">
    <source>
        <dbReference type="EMBL" id="MCW9713923.1"/>
    </source>
</evidence>
<organism evidence="5 6">
    <name type="scientific">Fodinibius salicampi</name>
    <dbReference type="NCBI Taxonomy" id="1920655"/>
    <lineage>
        <taxon>Bacteria</taxon>
        <taxon>Pseudomonadati</taxon>
        <taxon>Balneolota</taxon>
        <taxon>Balneolia</taxon>
        <taxon>Balneolales</taxon>
        <taxon>Balneolaceae</taxon>
        <taxon>Fodinibius</taxon>
    </lineage>
</organism>
<dbReference type="RefSeq" id="WP_265790944.1">
    <property type="nucleotide sequence ID" value="NZ_BAABRS010000003.1"/>
</dbReference>
<evidence type="ECO:0000256" key="3">
    <source>
        <dbReference type="SAM" id="Phobius"/>
    </source>
</evidence>
<name>A0ABT3Q1E8_9BACT</name>
<dbReference type="InterPro" id="IPR016032">
    <property type="entry name" value="Sig_transdc_resp-reg_C-effctor"/>
</dbReference>
<feature type="compositionally biased region" description="Polar residues" evidence="2">
    <location>
        <begin position="247"/>
        <end position="272"/>
    </location>
</feature>
<dbReference type="SUPFAM" id="SSF46894">
    <property type="entry name" value="C-terminal effector domain of the bipartite response regulators"/>
    <property type="match status" value="1"/>
</dbReference>
<dbReference type="PROSITE" id="PS50005">
    <property type="entry name" value="TPR"/>
    <property type="match status" value="1"/>
</dbReference>
<dbReference type="InterPro" id="IPR005158">
    <property type="entry name" value="BTAD"/>
</dbReference>
<gene>
    <name evidence="5" type="ORF">LQ318_13510</name>
</gene>
<dbReference type="InterPro" id="IPR019734">
    <property type="entry name" value="TPR_rpt"/>
</dbReference>
<feature type="transmembrane region" description="Helical" evidence="3">
    <location>
        <begin position="295"/>
        <end position="316"/>
    </location>
</feature>
<dbReference type="SUPFAM" id="SSF48452">
    <property type="entry name" value="TPR-like"/>
    <property type="match status" value="2"/>
</dbReference>
<feature type="domain" description="Bacterial transcriptional activator" evidence="4">
    <location>
        <begin position="100"/>
        <end position="238"/>
    </location>
</feature>
<dbReference type="SMART" id="SM00028">
    <property type="entry name" value="TPR"/>
    <property type="match status" value="5"/>
</dbReference>
<evidence type="ECO:0000259" key="4">
    <source>
        <dbReference type="SMART" id="SM01043"/>
    </source>
</evidence>
<evidence type="ECO:0000256" key="2">
    <source>
        <dbReference type="SAM" id="MobiDB-lite"/>
    </source>
</evidence>
<dbReference type="Gene3D" id="3.40.50.10070">
    <property type="entry name" value="TolB, N-terminal domain"/>
    <property type="match status" value="1"/>
</dbReference>
<dbReference type="InterPro" id="IPR011990">
    <property type="entry name" value="TPR-like_helical_dom_sf"/>
</dbReference>
<comment type="caution">
    <text evidence="5">The sequence shown here is derived from an EMBL/GenBank/DDBJ whole genome shotgun (WGS) entry which is preliminary data.</text>
</comment>
<protein>
    <recommendedName>
        <fullName evidence="4">Bacterial transcriptional activator domain-containing protein</fullName>
    </recommendedName>
</protein>
<keyword evidence="6" id="KW-1185">Reference proteome</keyword>
<sequence length="801" mass="91287">MINFRILGSLTIQEDNKEHDHSFLYGPKRLALFTYLLLARPRGYHRRDRLIAIFWPDMGQKNARNALSNLLYNIRDALGKEIIINRGMEEIAINRDLVWCDVIEFEEAMDKGQFQKAIDFYKGDMLQGLHVKKISNHFQDWLDRERARLRKRAADGYILLSDELEEEGNISYAVEMAAKAIQLIPLSQQHQSSYLKLLVRNGLNSNAVRAYDEYKLHLEKELGVQPPDDLQLLAKNLKKGYFSKQAQNEQDIAPENPQSFSPNKKSKASSAEENTRGANKISDQPPVKPTSKKMIFWPAGAIVAGIIILLIGFYTWSWQPNQQSAGIIGEGHTIAVLPFTYINAPDSIDYFSIGMTEEILTKLARVPDLSVISRTSVMQYLGQQKGIREIARELGVNAVVEGSVQRAGDDIRITAKLINARSGHNLWTKSYYRRMENILAVQSEVATHIADELEAELLPVERQYISDQRDVNEIAYHLYLRGKYLLDMNEPGNIVSAVEYFEESINIDSTFAPAYSELALAIQRLGRISRFNKNVTGVEGISIENASRLAMEASEKALSLDSTMVNAYLVQAIAYGYVYRNWEQSKNSFERALELNPSHSETLVEYGWHHLRMGDINEALIKMEKAVSVDPVSWAAHHGLGYTYYCDRKYENAITELETSLKLGSLYPNTKKYLSTARLKRSQQLFNKGREEEAIALIENASTMLNEIWGHNTGWKKTIISAAMGQRAETLKSFKNDSLPNPPRLYSSLMIGEIEVALQLIDQNLRFNHRVFIDPIFDSIRSDVRFKKLVETKLERKFDVL</sequence>
<keyword evidence="1" id="KW-0802">TPR repeat</keyword>
<proteinExistence type="predicted"/>
<accession>A0ABT3Q1E8</accession>
<dbReference type="Gene3D" id="1.10.10.10">
    <property type="entry name" value="Winged helix-like DNA-binding domain superfamily/Winged helix DNA-binding domain"/>
    <property type="match status" value="1"/>
</dbReference>
<dbReference type="SUPFAM" id="SSF52964">
    <property type="entry name" value="TolB, N-terminal domain"/>
    <property type="match status" value="1"/>
</dbReference>
<dbReference type="Gene3D" id="1.25.40.10">
    <property type="entry name" value="Tetratricopeptide repeat domain"/>
    <property type="match status" value="3"/>
</dbReference>
<dbReference type="EMBL" id="JAJNDC010000003">
    <property type="protein sequence ID" value="MCW9713923.1"/>
    <property type="molecule type" value="Genomic_DNA"/>
</dbReference>
<dbReference type="InterPro" id="IPR051677">
    <property type="entry name" value="AfsR-DnrI-RedD_regulator"/>
</dbReference>
<feature type="region of interest" description="Disordered" evidence="2">
    <location>
        <begin position="247"/>
        <end position="288"/>
    </location>
</feature>
<evidence type="ECO:0000313" key="6">
    <source>
        <dbReference type="Proteomes" id="UP001207337"/>
    </source>
</evidence>
<dbReference type="SMART" id="SM01043">
    <property type="entry name" value="BTAD"/>
    <property type="match status" value="1"/>
</dbReference>
<keyword evidence="3" id="KW-0812">Transmembrane</keyword>
<dbReference type="Pfam" id="PF03704">
    <property type="entry name" value="BTAD"/>
    <property type="match status" value="1"/>
</dbReference>
<evidence type="ECO:0000256" key="1">
    <source>
        <dbReference type="PROSITE-ProRule" id="PRU00339"/>
    </source>
</evidence>
<feature type="repeat" description="TPR" evidence="1">
    <location>
        <begin position="600"/>
        <end position="633"/>
    </location>
</feature>
<dbReference type="Proteomes" id="UP001207337">
    <property type="component" value="Unassembled WGS sequence"/>
</dbReference>
<dbReference type="PANTHER" id="PTHR35807">
    <property type="entry name" value="TRANSCRIPTIONAL REGULATOR REDD-RELATED"/>
    <property type="match status" value="1"/>
</dbReference>
<keyword evidence="3" id="KW-0472">Membrane</keyword>